<evidence type="ECO:0000313" key="2">
    <source>
        <dbReference type="EMBL" id="MFC4699349.1"/>
    </source>
</evidence>
<evidence type="ECO:0000313" key="3">
    <source>
        <dbReference type="Proteomes" id="UP001595897"/>
    </source>
</evidence>
<accession>A0ABV9LT67</accession>
<dbReference type="RefSeq" id="WP_382406097.1">
    <property type="nucleotide sequence ID" value="NZ_JBHSGU010000002.1"/>
</dbReference>
<feature type="region of interest" description="Disordered" evidence="1">
    <location>
        <begin position="151"/>
        <end position="178"/>
    </location>
</feature>
<organism evidence="2 3">
    <name type="scientific">Glaciecola siphonariae</name>
    <dbReference type="NCBI Taxonomy" id="521012"/>
    <lineage>
        <taxon>Bacteria</taxon>
        <taxon>Pseudomonadati</taxon>
        <taxon>Pseudomonadota</taxon>
        <taxon>Gammaproteobacteria</taxon>
        <taxon>Alteromonadales</taxon>
        <taxon>Alteromonadaceae</taxon>
        <taxon>Glaciecola</taxon>
    </lineage>
</organism>
<feature type="region of interest" description="Disordered" evidence="1">
    <location>
        <begin position="57"/>
        <end position="84"/>
    </location>
</feature>
<reference evidence="3" key="1">
    <citation type="journal article" date="2019" name="Int. J. Syst. Evol. Microbiol.">
        <title>The Global Catalogue of Microorganisms (GCM) 10K type strain sequencing project: providing services to taxonomists for standard genome sequencing and annotation.</title>
        <authorList>
            <consortium name="The Broad Institute Genomics Platform"/>
            <consortium name="The Broad Institute Genome Sequencing Center for Infectious Disease"/>
            <person name="Wu L."/>
            <person name="Ma J."/>
        </authorList>
    </citation>
    <scope>NUCLEOTIDE SEQUENCE [LARGE SCALE GENOMIC DNA]</scope>
    <source>
        <strain evidence="3">KACC 12507</strain>
    </source>
</reference>
<comment type="caution">
    <text evidence="2">The sequence shown here is derived from an EMBL/GenBank/DDBJ whole genome shotgun (WGS) entry which is preliminary data.</text>
</comment>
<feature type="compositionally biased region" description="Basic and acidic residues" evidence="1">
    <location>
        <begin position="162"/>
        <end position="178"/>
    </location>
</feature>
<gene>
    <name evidence="2" type="ORF">ACFO4O_04145</name>
</gene>
<dbReference type="EMBL" id="JBHSGU010000002">
    <property type="protein sequence ID" value="MFC4699349.1"/>
    <property type="molecule type" value="Genomic_DNA"/>
</dbReference>
<keyword evidence="3" id="KW-1185">Reference proteome</keyword>
<dbReference type="Proteomes" id="UP001595897">
    <property type="component" value="Unassembled WGS sequence"/>
</dbReference>
<protein>
    <submittedName>
        <fullName evidence="2">Uncharacterized protein</fullName>
    </submittedName>
</protein>
<evidence type="ECO:0000256" key="1">
    <source>
        <dbReference type="SAM" id="MobiDB-lite"/>
    </source>
</evidence>
<sequence length="193" mass="21858">MNAYTKYVKARQIIIHLTAKLPELKQAAIAEIKNAHAEYPEIFGKEVSNDKPVAISKTETATKPDMPNKPKAGRKPSKKPGKRFNNWTIIKLTENYKALCRCVCGKEKEVFRTDLGKTIGCGCMRKKEFEQKQNGTTSPAKSVQTVKVEMPVQQQPVKPKVRVSEDAKRQAEARRKTEKLKEDIALARELESY</sequence>
<name>A0ABV9LT67_9ALTE</name>
<proteinExistence type="predicted"/>
<feature type="compositionally biased region" description="Basic residues" evidence="1">
    <location>
        <begin position="71"/>
        <end position="82"/>
    </location>
</feature>